<dbReference type="Gene3D" id="3.40.630.190">
    <property type="entry name" value="LCP protein"/>
    <property type="match status" value="1"/>
</dbReference>
<dbReference type="InterPro" id="IPR050922">
    <property type="entry name" value="LytR/CpsA/Psr_CW_biosynth"/>
</dbReference>
<protein>
    <submittedName>
        <fullName evidence="5">LytR family transcriptional regulator</fullName>
    </submittedName>
</protein>
<keyword evidence="3" id="KW-1133">Transmembrane helix</keyword>
<name>A0A3N0GME4_9ACTN</name>
<feature type="transmembrane region" description="Helical" evidence="3">
    <location>
        <begin position="66"/>
        <end position="86"/>
    </location>
</feature>
<evidence type="ECO:0000313" key="5">
    <source>
        <dbReference type="EMBL" id="RNM13571.1"/>
    </source>
</evidence>
<dbReference type="RefSeq" id="WP_123222978.1">
    <property type="nucleotide sequence ID" value="NZ_RJSF01000040.1"/>
</dbReference>
<evidence type="ECO:0000256" key="1">
    <source>
        <dbReference type="ARBA" id="ARBA00006068"/>
    </source>
</evidence>
<evidence type="ECO:0000256" key="2">
    <source>
        <dbReference type="SAM" id="MobiDB-lite"/>
    </source>
</evidence>
<dbReference type="AlphaFoldDB" id="A0A3N0GME4"/>
<dbReference type="PANTHER" id="PTHR33392">
    <property type="entry name" value="POLYISOPRENYL-TEICHOIC ACID--PEPTIDOGLYCAN TEICHOIC ACID TRANSFERASE TAGU"/>
    <property type="match status" value="1"/>
</dbReference>
<feature type="region of interest" description="Disordered" evidence="2">
    <location>
        <begin position="1"/>
        <end position="55"/>
    </location>
</feature>
<reference evidence="5 6" key="1">
    <citation type="submission" date="2018-11" db="EMBL/GenBank/DDBJ databases">
        <authorList>
            <person name="Li F."/>
        </authorList>
    </citation>
    <scope>NUCLEOTIDE SEQUENCE [LARGE SCALE GENOMIC DNA]</scope>
    <source>
        <strain evidence="5 6">Gsoil 818</strain>
    </source>
</reference>
<evidence type="ECO:0000256" key="3">
    <source>
        <dbReference type="SAM" id="Phobius"/>
    </source>
</evidence>
<dbReference type="InterPro" id="IPR004474">
    <property type="entry name" value="LytR_CpsA_psr"/>
</dbReference>
<dbReference type="Pfam" id="PF03816">
    <property type="entry name" value="LytR_cpsA_psr"/>
    <property type="match status" value="1"/>
</dbReference>
<keyword evidence="3" id="KW-0812">Transmembrane</keyword>
<gene>
    <name evidence="5" type="ORF">EFL26_11220</name>
</gene>
<evidence type="ECO:0000259" key="4">
    <source>
        <dbReference type="Pfam" id="PF03816"/>
    </source>
</evidence>
<sequence>MPDRHDPPEFDWLYGKDAPPDPEPTRVMPRAPRGDHFARAPQRPTPPPVAPTVTPRKRRRFPYGKLVILLLVAWIAYLVVVPILAWKRIDQVNDTPSGQRPAEQPGTTYLLVGSDSRKGLTKAENRRLGTGGVGDVGQRTDTIMLLHTGSGPSLLLSIPRDSIVPIPGHGTTKINAAFAYGGAPLLVQTLEQTTGVRIDHYVEIGFGGFVNSVDAVGGVEICPTQRMVDRRANLNIKKGCQHVNGITALGYARSRHTSGIGDIDRAKHQREVVSAIGSEVKSPWTVLNPFRYWRVNMAATSSLKVDKDSGVVDLARFAWAMTRVNGKDGLTCSMPIRDLAVHWDTQRALALMKLIKTDRTGDIPKSLCQPTGMTNP</sequence>
<organism evidence="5 6">
    <name type="scientific">Nocardioides pocheonensis</name>
    <dbReference type="NCBI Taxonomy" id="661485"/>
    <lineage>
        <taxon>Bacteria</taxon>
        <taxon>Bacillati</taxon>
        <taxon>Actinomycetota</taxon>
        <taxon>Actinomycetes</taxon>
        <taxon>Propionibacteriales</taxon>
        <taxon>Nocardioidaceae</taxon>
        <taxon>Nocardioides</taxon>
    </lineage>
</organism>
<dbReference type="EMBL" id="RJSF01000040">
    <property type="protein sequence ID" value="RNM13571.1"/>
    <property type="molecule type" value="Genomic_DNA"/>
</dbReference>
<comment type="similarity">
    <text evidence="1">Belongs to the LytR/CpsA/Psr (LCP) family.</text>
</comment>
<feature type="domain" description="Cell envelope-related transcriptional attenuator" evidence="4">
    <location>
        <begin position="139"/>
        <end position="281"/>
    </location>
</feature>
<comment type="caution">
    <text evidence="5">The sequence shown here is derived from an EMBL/GenBank/DDBJ whole genome shotgun (WGS) entry which is preliminary data.</text>
</comment>
<evidence type="ECO:0000313" key="6">
    <source>
        <dbReference type="Proteomes" id="UP000279994"/>
    </source>
</evidence>
<keyword evidence="3" id="KW-0472">Membrane</keyword>
<accession>A0A3N0GME4</accession>
<dbReference type="NCBIfam" id="TIGR00350">
    <property type="entry name" value="lytR_cpsA_psr"/>
    <property type="match status" value="1"/>
</dbReference>
<dbReference type="Proteomes" id="UP000279994">
    <property type="component" value="Unassembled WGS sequence"/>
</dbReference>
<dbReference type="OrthoDB" id="9782542at2"/>
<keyword evidence="6" id="KW-1185">Reference proteome</keyword>
<dbReference type="PANTHER" id="PTHR33392:SF6">
    <property type="entry name" value="POLYISOPRENYL-TEICHOIC ACID--PEPTIDOGLYCAN TEICHOIC ACID TRANSFERASE TAGU"/>
    <property type="match status" value="1"/>
</dbReference>
<proteinExistence type="inferred from homology"/>